<sequence length="222" mass="23918">MPSGPDRFEIDIPLTELLVKDRELIVRTDKALAHAVQCGGEHLVCRPGCTPCCHGAFAISQLDALRLRLAMSELAMADAERAKAVSARAAAYREQYGSSFPGDTASGILGTTPEAEAAFEDFANDAACPALDPTSGRCDLYNARPMTCRTFGPPVRHASDAGEGFAVCEMCFTEAFPEEIEAAEMKPPFAEEQELLRHFKPESGETIVAWCLKLPSDHPTAA</sequence>
<evidence type="ECO:0000313" key="1">
    <source>
        <dbReference type="EMBL" id="MFC5861568.1"/>
    </source>
</evidence>
<keyword evidence="2" id="KW-1185">Reference proteome</keyword>
<evidence type="ECO:0000313" key="2">
    <source>
        <dbReference type="Proteomes" id="UP001596091"/>
    </source>
</evidence>
<dbReference type="Proteomes" id="UP001596091">
    <property type="component" value="Unassembled WGS sequence"/>
</dbReference>
<accession>A0ABW1EEY9</accession>
<proteinExistence type="predicted"/>
<dbReference type="Pfam" id="PF03692">
    <property type="entry name" value="CxxCxxCC"/>
    <property type="match status" value="1"/>
</dbReference>
<dbReference type="InterPro" id="IPR005358">
    <property type="entry name" value="Puta_zinc/iron-chelating_dom"/>
</dbReference>
<reference evidence="2" key="1">
    <citation type="journal article" date="2019" name="Int. J. Syst. Evol. Microbiol.">
        <title>The Global Catalogue of Microorganisms (GCM) 10K type strain sequencing project: providing services to taxonomists for standard genome sequencing and annotation.</title>
        <authorList>
            <consortium name="The Broad Institute Genomics Platform"/>
            <consortium name="The Broad Institute Genome Sequencing Center for Infectious Disease"/>
            <person name="Wu L."/>
            <person name="Ma J."/>
        </authorList>
    </citation>
    <scope>NUCLEOTIDE SEQUENCE [LARGE SCALE GENOMIC DNA]</scope>
    <source>
        <strain evidence="2">JCM 4087</strain>
    </source>
</reference>
<name>A0ABW1EEY9_9BACT</name>
<dbReference type="EMBL" id="JBHSPH010000001">
    <property type="protein sequence ID" value="MFC5861568.1"/>
    <property type="molecule type" value="Genomic_DNA"/>
</dbReference>
<comment type="caution">
    <text evidence="1">The sequence shown here is derived from an EMBL/GenBank/DDBJ whole genome shotgun (WGS) entry which is preliminary data.</text>
</comment>
<organism evidence="1 2">
    <name type="scientific">Acidicapsa dinghuensis</name>
    <dbReference type="NCBI Taxonomy" id="2218256"/>
    <lineage>
        <taxon>Bacteria</taxon>
        <taxon>Pseudomonadati</taxon>
        <taxon>Acidobacteriota</taxon>
        <taxon>Terriglobia</taxon>
        <taxon>Terriglobales</taxon>
        <taxon>Acidobacteriaceae</taxon>
        <taxon>Acidicapsa</taxon>
    </lineage>
</organism>
<protein>
    <submittedName>
        <fullName evidence="1">YkgJ family cysteine cluster protein</fullName>
    </submittedName>
</protein>
<dbReference type="RefSeq" id="WP_263333436.1">
    <property type="nucleotide sequence ID" value="NZ_JAGSYH010000002.1"/>
</dbReference>
<gene>
    <name evidence="1" type="ORF">ACFPT7_04640</name>
</gene>